<keyword evidence="1" id="KW-0472">Membrane</keyword>
<dbReference type="RefSeq" id="WP_154281936.1">
    <property type="nucleotide sequence ID" value="NZ_JBHUJQ010000001.1"/>
</dbReference>
<name>A0A7K0G2C8_9SPHI</name>
<organism evidence="2 3">
    <name type="scientific">Pedobacter petrophilus</name>
    <dbReference type="NCBI Taxonomy" id="1908241"/>
    <lineage>
        <taxon>Bacteria</taxon>
        <taxon>Pseudomonadati</taxon>
        <taxon>Bacteroidota</taxon>
        <taxon>Sphingobacteriia</taxon>
        <taxon>Sphingobacteriales</taxon>
        <taxon>Sphingobacteriaceae</taxon>
        <taxon>Pedobacter</taxon>
    </lineage>
</organism>
<feature type="transmembrane region" description="Helical" evidence="1">
    <location>
        <begin position="65"/>
        <end position="85"/>
    </location>
</feature>
<dbReference type="EMBL" id="WKKH01000026">
    <property type="protein sequence ID" value="MRX77534.1"/>
    <property type="molecule type" value="Genomic_DNA"/>
</dbReference>
<keyword evidence="3" id="KW-1185">Reference proteome</keyword>
<proteinExistence type="predicted"/>
<keyword evidence="1" id="KW-0812">Transmembrane</keyword>
<evidence type="ECO:0000313" key="3">
    <source>
        <dbReference type="Proteomes" id="UP000487757"/>
    </source>
</evidence>
<dbReference type="AlphaFoldDB" id="A0A7K0G2C8"/>
<feature type="transmembrane region" description="Helical" evidence="1">
    <location>
        <begin position="206"/>
        <end position="225"/>
    </location>
</feature>
<feature type="transmembrane region" description="Helical" evidence="1">
    <location>
        <begin position="106"/>
        <end position="128"/>
    </location>
</feature>
<feature type="transmembrane region" description="Helical" evidence="1">
    <location>
        <begin position="175"/>
        <end position="194"/>
    </location>
</feature>
<evidence type="ECO:0000313" key="2">
    <source>
        <dbReference type="EMBL" id="MRX77534.1"/>
    </source>
</evidence>
<keyword evidence="1" id="KW-1133">Transmembrane helix</keyword>
<feature type="transmembrane region" description="Helical" evidence="1">
    <location>
        <begin position="24"/>
        <end position="45"/>
    </location>
</feature>
<accession>A0A7K0G2C8</accession>
<dbReference type="OrthoDB" id="1523880at2"/>
<feature type="transmembrane region" description="Helical" evidence="1">
    <location>
        <begin position="240"/>
        <end position="261"/>
    </location>
</feature>
<dbReference type="Proteomes" id="UP000487757">
    <property type="component" value="Unassembled WGS sequence"/>
</dbReference>
<comment type="caution">
    <text evidence="2">The sequence shown here is derived from an EMBL/GenBank/DDBJ whole genome shotgun (WGS) entry which is preliminary data.</text>
</comment>
<evidence type="ECO:0008006" key="4">
    <source>
        <dbReference type="Google" id="ProtNLM"/>
    </source>
</evidence>
<evidence type="ECO:0000256" key="1">
    <source>
        <dbReference type="SAM" id="Phobius"/>
    </source>
</evidence>
<protein>
    <recommendedName>
        <fullName evidence="4">ABC transporter permease</fullName>
    </recommendedName>
</protein>
<reference evidence="2 3" key="1">
    <citation type="submission" date="2019-11" db="EMBL/GenBank/DDBJ databases">
        <title>Pedobacter petrophilus genome.</title>
        <authorList>
            <person name="Feldbauer M.J."/>
            <person name="Newman J.D."/>
        </authorList>
    </citation>
    <scope>NUCLEOTIDE SEQUENCE [LARGE SCALE GENOMIC DNA]</scope>
    <source>
        <strain evidence="2 3">LMG 29686</strain>
    </source>
</reference>
<sequence>MSNIFNLNRFGLLLKRQWLDFGKVYLLTLVILVAVIFSFYCYFIPSPIGDNFDYDGNLDMRFRYGLFIFLGFLFISITSSSYFSILGQKPRAIQELMLPASTFEKFAGALFYTAFLAVISYLLIFYIIDLGFVKYVNSHLSEFKMESAKHSHLNGVESISKQVTSDKNYLTYLSSYFPIPFLVISIFLLGSVYFNRFHYIKTAISVAIFSAITFYMIYKASILFIGDKVMRNVMVQKDEILLWIFLVSAAITLSLWLITYIRLKEKEV</sequence>
<gene>
    <name evidence="2" type="ORF">GJU39_15715</name>
</gene>